<dbReference type="RefSeq" id="WP_116301687.1">
    <property type="nucleotide sequence ID" value="NZ_NFZV01000006.1"/>
</dbReference>
<protein>
    <recommendedName>
        <fullName evidence="3">Histidine phosphatase family protein</fullName>
    </recommendedName>
</protein>
<gene>
    <name evidence="1" type="ORF">CAL65_08575</name>
</gene>
<proteinExistence type="predicted"/>
<dbReference type="AlphaFoldDB" id="A0A3E0WYW3"/>
<dbReference type="GO" id="GO:0016791">
    <property type="term" value="F:phosphatase activity"/>
    <property type="evidence" value="ECO:0007669"/>
    <property type="project" value="TreeGrafter"/>
</dbReference>
<reference evidence="2" key="1">
    <citation type="submission" date="2017-05" db="EMBL/GenBank/DDBJ databases">
        <authorList>
            <person name="Sharma S."/>
            <person name="Sidhu C."/>
            <person name="Pinnaka A.K."/>
        </authorList>
    </citation>
    <scope>NUCLEOTIDE SEQUENCE [LARGE SCALE GENOMIC DNA]</scope>
    <source>
        <strain evidence="2">AK93</strain>
    </source>
</reference>
<evidence type="ECO:0000313" key="1">
    <source>
        <dbReference type="EMBL" id="RFA37353.1"/>
    </source>
</evidence>
<dbReference type="Gene3D" id="3.40.50.1240">
    <property type="entry name" value="Phosphoglycerate mutase-like"/>
    <property type="match status" value="1"/>
</dbReference>
<accession>A0A3E0WYW3</accession>
<evidence type="ECO:0008006" key="3">
    <source>
        <dbReference type="Google" id="ProtNLM"/>
    </source>
</evidence>
<dbReference type="CDD" id="cd07067">
    <property type="entry name" value="HP_PGM_like"/>
    <property type="match status" value="1"/>
</dbReference>
<dbReference type="InterPro" id="IPR050275">
    <property type="entry name" value="PGM_Phosphatase"/>
</dbReference>
<comment type="caution">
    <text evidence="1">The sequence shown here is derived from an EMBL/GenBank/DDBJ whole genome shotgun (WGS) entry which is preliminary data.</text>
</comment>
<dbReference type="Proteomes" id="UP000256763">
    <property type="component" value="Unassembled WGS sequence"/>
</dbReference>
<dbReference type="SUPFAM" id="SSF53254">
    <property type="entry name" value="Phosphoglycerate mutase-like"/>
    <property type="match status" value="1"/>
</dbReference>
<dbReference type="EMBL" id="NFZW01000007">
    <property type="protein sequence ID" value="RFA37353.1"/>
    <property type="molecule type" value="Genomic_DNA"/>
</dbReference>
<name>A0A3E0WYW3_9GAMM</name>
<keyword evidence="2" id="KW-1185">Reference proteome</keyword>
<evidence type="ECO:0000313" key="2">
    <source>
        <dbReference type="Proteomes" id="UP000256763"/>
    </source>
</evidence>
<sequence>MPLIHLVRHGRAAAGWETDPDPGLDALGSQQADALVNHFQPLGPLPVMVSPMRRTRETAMPLLMHWRQKPIVEVRVSEIPSPTTDLRARGEWLRSVAKQEYAVLDSELQAWRQGVLDALLAIEQDTVVVTHFIAINAAAGAASGDDRVVHFRPNHTSVTVLRHDGDGRLQLVSLGAEAETKVL</sequence>
<dbReference type="SMART" id="SM00855">
    <property type="entry name" value="PGAM"/>
    <property type="match status" value="1"/>
</dbReference>
<dbReference type="Pfam" id="PF00300">
    <property type="entry name" value="His_Phos_1"/>
    <property type="match status" value="1"/>
</dbReference>
<dbReference type="OrthoDB" id="9783269at2"/>
<dbReference type="InterPro" id="IPR029033">
    <property type="entry name" value="His_PPase_superfam"/>
</dbReference>
<dbReference type="InterPro" id="IPR013078">
    <property type="entry name" value="His_Pase_superF_clade-1"/>
</dbReference>
<organism evidence="1 2">
    <name type="scientific">Alkalilimnicola ehrlichii</name>
    <dbReference type="NCBI Taxonomy" id="351052"/>
    <lineage>
        <taxon>Bacteria</taxon>
        <taxon>Pseudomonadati</taxon>
        <taxon>Pseudomonadota</taxon>
        <taxon>Gammaproteobacteria</taxon>
        <taxon>Chromatiales</taxon>
        <taxon>Ectothiorhodospiraceae</taxon>
        <taxon>Alkalilimnicola</taxon>
    </lineage>
</organism>
<dbReference type="PANTHER" id="PTHR48100">
    <property type="entry name" value="BROAD-SPECIFICITY PHOSPHATASE YOR283W-RELATED"/>
    <property type="match status" value="1"/>
</dbReference>